<proteinExistence type="predicted"/>
<keyword evidence="3" id="KW-1185">Reference proteome</keyword>
<feature type="compositionally biased region" description="Basic and acidic residues" evidence="1">
    <location>
        <begin position="67"/>
        <end position="79"/>
    </location>
</feature>
<dbReference type="Proteomes" id="UP000648722">
    <property type="component" value="Unassembled WGS sequence"/>
</dbReference>
<reference evidence="3" key="1">
    <citation type="journal article" date="2019" name="Int. J. Syst. Evol. Microbiol.">
        <title>The Global Catalogue of Microorganisms (GCM) 10K type strain sequencing project: providing services to taxonomists for standard genome sequencing and annotation.</title>
        <authorList>
            <consortium name="The Broad Institute Genomics Platform"/>
            <consortium name="The Broad Institute Genome Sequencing Center for Infectious Disease"/>
            <person name="Wu L."/>
            <person name="Ma J."/>
        </authorList>
    </citation>
    <scope>NUCLEOTIDE SEQUENCE [LARGE SCALE GENOMIC DNA]</scope>
    <source>
        <strain evidence="3">CGMCC 1.12766</strain>
    </source>
</reference>
<protein>
    <submittedName>
        <fullName evidence="2">Uncharacterized protein</fullName>
    </submittedName>
</protein>
<evidence type="ECO:0000313" key="2">
    <source>
        <dbReference type="EMBL" id="GGG98727.1"/>
    </source>
</evidence>
<gene>
    <name evidence="2" type="ORF">GCM10007420_13120</name>
</gene>
<name>A0ABQ1XNR4_9PROT</name>
<evidence type="ECO:0000256" key="1">
    <source>
        <dbReference type="SAM" id="MobiDB-lite"/>
    </source>
</evidence>
<feature type="region of interest" description="Disordered" evidence="1">
    <location>
        <begin position="1"/>
        <end position="25"/>
    </location>
</feature>
<organism evidence="2 3">
    <name type="scientific">Glycocaulis albus</name>
    <dbReference type="NCBI Taxonomy" id="1382801"/>
    <lineage>
        <taxon>Bacteria</taxon>
        <taxon>Pseudomonadati</taxon>
        <taxon>Pseudomonadota</taxon>
        <taxon>Alphaproteobacteria</taxon>
        <taxon>Maricaulales</taxon>
        <taxon>Maricaulaceae</taxon>
        <taxon>Glycocaulis</taxon>
    </lineage>
</organism>
<sequence>MHDKAGSEAVINSARRAGKEAGTQPVRLCSQTQIKARGLDLTVLDIRRNNTSGGDQCGKVKIGQDTGRGHDANATHEGG</sequence>
<feature type="region of interest" description="Disordered" evidence="1">
    <location>
        <begin position="50"/>
        <end position="79"/>
    </location>
</feature>
<evidence type="ECO:0000313" key="3">
    <source>
        <dbReference type="Proteomes" id="UP000648722"/>
    </source>
</evidence>
<dbReference type="EMBL" id="BMFS01000005">
    <property type="protein sequence ID" value="GGG98727.1"/>
    <property type="molecule type" value="Genomic_DNA"/>
</dbReference>
<accession>A0ABQ1XNR4</accession>
<comment type="caution">
    <text evidence="2">The sequence shown here is derived from an EMBL/GenBank/DDBJ whole genome shotgun (WGS) entry which is preliminary data.</text>
</comment>